<sequence>MLGESVFGFLQPQRSDEVYRQLYAGCCAFQHRRFGIETLPLLSYEAVFLYALAVDAGCCDLPDEGVATCCRLRTRGGRLHAVDPRIAEFCVSFGVLLAAIKLEDDVRDDRSLVARFALWRLKSRIRKAKDYFASLDTDFHQRVTSAVQQHLALERESRHPSLAVYSEPTAAAFAYVFELFTQMLSPTKVDATAFHAIGHAVGRAIITFDCAVDYHRDRRLGRYNPLGDTAECQSALVECQRSLSDAMWRSTDLGEQSSLAARVTAGTFERVSRYQNLIAKDDATRRARRMHPRQGDCDIPCDGACCDGIGACDCGGCDAGDAPSTGFCLLDCCGGCGPDCSTSRRRNSAPSWNRVRDRSRLDLAGEVGVTVGPLKPAGIVSINGQDIPARCDMGWIDADTEVYVVRKESFGVIVREKKPESD</sequence>
<feature type="domain" description="NfeD-like C-terminal" evidence="1">
    <location>
        <begin position="362"/>
        <end position="415"/>
    </location>
</feature>
<dbReference type="AlphaFoldDB" id="A0A9X2F7B2"/>
<gene>
    <name evidence="2" type="ORF">NG895_03730</name>
</gene>
<evidence type="ECO:0000259" key="1">
    <source>
        <dbReference type="Pfam" id="PF01957"/>
    </source>
</evidence>
<evidence type="ECO:0000313" key="3">
    <source>
        <dbReference type="Proteomes" id="UP001155241"/>
    </source>
</evidence>
<dbReference type="InterPro" id="IPR002810">
    <property type="entry name" value="NfeD-like_C"/>
</dbReference>
<dbReference type="EMBL" id="JAMXLR010000015">
    <property type="protein sequence ID" value="MCO6043008.1"/>
    <property type="molecule type" value="Genomic_DNA"/>
</dbReference>
<dbReference type="Proteomes" id="UP001155241">
    <property type="component" value="Unassembled WGS sequence"/>
</dbReference>
<comment type="caution">
    <text evidence="2">The sequence shown here is derived from an EMBL/GenBank/DDBJ whole genome shotgun (WGS) entry which is preliminary data.</text>
</comment>
<keyword evidence="3" id="KW-1185">Reference proteome</keyword>
<name>A0A9X2F7B2_9BACT</name>
<evidence type="ECO:0000313" key="2">
    <source>
        <dbReference type="EMBL" id="MCO6043008.1"/>
    </source>
</evidence>
<dbReference type="Pfam" id="PF18937">
    <property type="entry name" value="DUF5685"/>
    <property type="match status" value="1"/>
</dbReference>
<dbReference type="Pfam" id="PF01957">
    <property type="entry name" value="NfeD"/>
    <property type="match status" value="1"/>
</dbReference>
<dbReference type="Gene3D" id="2.40.50.140">
    <property type="entry name" value="Nucleic acid-binding proteins"/>
    <property type="match status" value="1"/>
</dbReference>
<organism evidence="2 3">
    <name type="scientific">Aeoliella straminimaris</name>
    <dbReference type="NCBI Taxonomy" id="2954799"/>
    <lineage>
        <taxon>Bacteria</taxon>
        <taxon>Pseudomonadati</taxon>
        <taxon>Planctomycetota</taxon>
        <taxon>Planctomycetia</taxon>
        <taxon>Pirellulales</taxon>
        <taxon>Lacipirellulaceae</taxon>
        <taxon>Aeoliella</taxon>
    </lineage>
</organism>
<reference evidence="2" key="1">
    <citation type="submission" date="2022-06" db="EMBL/GenBank/DDBJ databases">
        <title>Aeoliella straminimaris, a novel planctomycete from sediments.</title>
        <authorList>
            <person name="Vitorino I.R."/>
            <person name="Lage O.M."/>
        </authorList>
    </citation>
    <scope>NUCLEOTIDE SEQUENCE</scope>
    <source>
        <strain evidence="2">ICT_H6.2</strain>
    </source>
</reference>
<accession>A0A9X2F7B2</accession>
<protein>
    <submittedName>
        <fullName evidence="2">DUF5685 family protein</fullName>
    </submittedName>
</protein>
<dbReference type="RefSeq" id="WP_252851105.1">
    <property type="nucleotide sequence ID" value="NZ_JAMXLR010000015.1"/>
</dbReference>
<dbReference type="InterPro" id="IPR043740">
    <property type="entry name" value="DUF5685"/>
</dbReference>
<proteinExistence type="predicted"/>
<dbReference type="InterPro" id="IPR012340">
    <property type="entry name" value="NA-bd_OB-fold"/>
</dbReference>